<dbReference type="AlphaFoldDB" id="A0A2S1QV16"/>
<protein>
    <submittedName>
        <fullName evidence="1">Uncharacterized protein</fullName>
    </submittedName>
</protein>
<organism evidence="1 2">
    <name type="scientific">Flavobacterium album</name>
    <dbReference type="NCBI Taxonomy" id="2175091"/>
    <lineage>
        <taxon>Bacteria</taxon>
        <taxon>Pseudomonadati</taxon>
        <taxon>Bacteroidota</taxon>
        <taxon>Flavobacteriia</taxon>
        <taxon>Flavobacteriales</taxon>
        <taxon>Flavobacteriaceae</taxon>
        <taxon>Flavobacterium</taxon>
    </lineage>
</organism>
<dbReference type="EMBL" id="CP029186">
    <property type="protein sequence ID" value="AWH84258.1"/>
    <property type="molecule type" value="Genomic_DNA"/>
</dbReference>
<name>A0A2S1QV16_9FLAO</name>
<proteinExistence type="predicted"/>
<accession>A0A2S1QV16</accession>
<evidence type="ECO:0000313" key="1">
    <source>
        <dbReference type="EMBL" id="AWH84258.1"/>
    </source>
</evidence>
<gene>
    <name evidence="1" type="ORF">HYN59_03630</name>
</gene>
<reference evidence="1 2" key="1">
    <citation type="submission" date="2018-04" db="EMBL/GenBank/DDBJ databases">
        <title>Genome sequencing of Flavobacterium sp. HYN0059.</title>
        <authorList>
            <person name="Yi H."/>
            <person name="Baek C."/>
        </authorList>
    </citation>
    <scope>NUCLEOTIDE SEQUENCE [LARGE SCALE GENOMIC DNA]</scope>
    <source>
        <strain evidence="1 2">HYN0059</strain>
    </source>
</reference>
<evidence type="ECO:0000313" key="2">
    <source>
        <dbReference type="Proteomes" id="UP000244929"/>
    </source>
</evidence>
<dbReference type="KEGG" id="falb:HYN59_03630"/>
<keyword evidence="2" id="KW-1185">Reference proteome</keyword>
<sequence>MISSPEIELAIFGGKDHYAVEFFRFALFGKFEQQHIALKVVTPAIIRIVDSHKVFTKYKSLVLPQLQRVLPKLMLPLCYKHSARKPVEDIAAPGHTVFPAHQGTTREGKHGKY</sequence>
<dbReference type="Proteomes" id="UP000244929">
    <property type="component" value="Chromosome"/>
</dbReference>